<accession>A0A1H1VXP1</accession>
<dbReference type="PANTHER" id="PTHR34295:SF1">
    <property type="entry name" value="BIOTIN TRANSPORTER BIOY"/>
    <property type="match status" value="1"/>
</dbReference>
<gene>
    <name evidence="4" type="ORF">SAMN04489716_1918</name>
</gene>
<organism evidence="4 5">
    <name type="scientific">Actinoplanes derwentensis</name>
    <dbReference type="NCBI Taxonomy" id="113562"/>
    <lineage>
        <taxon>Bacteria</taxon>
        <taxon>Bacillati</taxon>
        <taxon>Actinomycetota</taxon>
        <taxon>Actinomycetes</taxon>
        <taxon>Micromonosporales</taxon>
        <taxon>Micromonosporaceae</taxon>
        <taxon>Actinoplanes</taxon>
    </lineage>
</organism>
<name>A0A1H1VXP1_9ACTN</name>
<dbReference type="PIRSF" id="PIRSF016661">
    <property type="entry name" value="BioY"/>
    <property type="match status" value="1"/>
</dbReference>
<keyword evidence="3" id="KW-1133">Transmembrane helix</keyword>
<feature type="transmembrane region" description="Helical" evidence="3">
    <location>
        <begin position="129"/>
        <end position="151"/>
    </location>
</feature>
<feature type="transmembrane region" description="Helical" evidence="3">
    <location>
        <begin position="100"/>
        <end position="117"/>
    </location>
</feature>
<protein>
    <recommendedName>
        <fullName evidence="2">Biotin transporter</fullName>
    </recommendedName>
</protein>
<dbReference type="GO" id="GO:0015225">
    <property type="term" value="F:biotin transmembrane transporter activity"/>
    <property type="evidence" value="ECO:0007669"/>
    <property type="project" value="UniProtKB-UniRule"/>
</dbReference>
<dbReference type="Gene3D" id="1.10.1760.20">
    <property type="match status" value="1"/>
</dbReference>
<dbReference type="STRING" id="113562.SAMN04489716_1918"/>
<keyword evidence="2" id="KW-1003">Cell membrane</keyword>
<dbReference type="PANTHER" id="PTHR34295">
    <property type="entry name" value="BIOTIN TRANSPORTER BIOY"/>
    <property type="match status" value="1"/>
</dbReference>
<dbReference type="AlphaFoldDB" id="A0A1H1VXP1"/>
<feature type="transmembrane region" description="Helical" evidence="3">
    <location>
        <begin position="163"/>
        <end position="184"/>
    </location>
</feature>
<dbReference type="GO" id="GO:0005886">
    <property type="term" value="C:plasma membrane"/>
    <property type="evidence" value="ECO:0007669"/>
    <property type="project" value="UniProtKB-SubCell"/>
</dbReference>
<keyword evidence="5" id="KW-1185">Reference proteome</keyword>
<dbReference type="Pfam" id="PF02632">
    <property type="entry name" value="BioY"/>
    <property type="match status" value="1"/>
</dbReference>
<reference evidence="4 5" key="1">
    <citation type="submission" date="2016-10" db="EMBL/GenBank/DDBJ databases">
        <authorList>
            <person name="de Groot N.N."/>
        </authorList>
    </citation>
    <scope>NUCLEOTIDE SEQUENCE [LARGE SCALE GENOMIC DNA]</scope>
    <source>
        <strain evidence="4 5">DSM 43941</strain>
    </source>
</reference>
<evidence type="ECO:0000313" key="4">
    <source>
        <dbReference type="EMBL" id="SDS89637.1"/>
    </source>
</evidence>
<evidence type="ECO:0000256" key="3">
    <source>
        <dbReference type="SAM" id="Phobius"/>
    </source>
</evidence>
<dbReference type="RefSeq" id="WP_231954334.1">
    <property type="nucleotide sequence ID" value="NZ_BOMJ01000013.1"/>
</dbReference>
<keyword evidence="2" id="KW-0813">Transport</keyword>
<evidence type="ECO:0000256" key="1">
    <source>
        <dbReference type="ARBA" id="ARBA00010692"/>
    </source>
</evidence>
<comment type="similarity">
    <text evidence="1 2">Belongs to the BioY family.</text>
</comment>
<dbReference type="InterPro" id="IPR003784">
    <property type="entry name" value="BioY"/>
</dbReference>
<evidence type="ECO:0000256" key="2">
    <source>
        <dbReference type="PIRNR" id="PIRNR016661"/>
    </source>
</evidence>
<dbReference type="EMBL" id="LT629758">
    <property type="protein sequence ID" value="SDS89637.1"/>
    <property type="molecule type" value="Genomic_DNA"/>
</dbReference>
<keyword evidence="3" id="KW-0812">Transmembrane</keyword>
<proteinExistence type="inferred from homology"/>
<keyword evidence="2 3" id="KW-0472">Membrane</keyword>
<sequence>MNNLTLHAPRYVLGDLILTRLSPYTRSVLLVLGGAVLIGVSAQIAVPVPGSPVPVTGQTLAVLLTAAVLGPWRGPAACLTYVLAGLAGVSWFAAPKAVTFGYLLGMLLASVVVGELARRGATRTPWRVAPTMILGSLLVYAVGAPWMALSLGLDAATAVHTGVLPFLVGDALKVLIATAVLALLPRPAR</sequence>
<comment type="subcellular location">
    <subcellularLocation>
        <location evidence="2">Cell membrane</location>
        <topology evidence="2">Multi-pass membrane protein</topology>
    </subcellularLocation>
</comment>
<feature type="transmembrane region" description="Helical" evidence="3">
    <location>
        <begin position="28"/>
        <end position="46"/>
    </location>
</feature>
<evidence type="ECO:0000313" key="5">
    <source>
        <dbReference type="Proteomes" id="UP000198688"/>
    </source>
</evidence>
<dbReference type="Proteomes" id="UP000198688">
    <property type="component" value="Chromosome I"/>
</dbReference>